<evidence type="ECO:0000313" key="1">
    <source>
        <dbReference type="EMBL" id="QPS42296.1"/>
    </source>
</evidence>
<sequence>MDYPFIILADAANTVTAMLLVDEADMGVRSTQPGETAYRHHSPVVVGSTLPADAVPA</sequence>
<accession>A0A7T2WVT9</accession>
<dbReference type="Proteomes" id="UP000594943">
    <property type="component" value="Chromosome 1"/>
</dbReference>
<dbReference type="AlphaFoldDB" id="A0A7T2WVT9"/>
<protein>
    <submittedName>
        <fullName evidence="1">Uncharacterized protein</fullName>
    </submittedName>
</protein>
<name>A0A7T2WVT9_9BURK</name>
<dbReference type="EMBL" id="CP065686">
    <property type="protein sequence ID" value="QPS42296.1"/>
    <property type="molecule type" value="Genomic_DNA"/>
</dbReference>
<gene>
    <name evidence="1" type="ORF">I6G56_11720</name>
</gene>
<organism evidence="1 2">
    <name type="scientific">Burkholderia humptydooensis</name>
    <dbReference type="NCBI Taxonomy" id="430531"/>
    <lineage>
        <taxon>Bacteria</taxon>
        <taxon>Pseudomonadati</taxon>
        <taxon>Pseudomonadota</taxon>
        <taxon>Betaproteobacteria</taxon>
        <taxon>Burkholderiales</taxon>
        <taxon>Burkholderiaceae</taxon>
        <taxon>Burkholderia</taxon>
        <taxon>pseudomallei group</taxon>
    </lineage>
</organism>
<reference evidence="1 2" key="1">
    <citation type="submission" date="2020-12" db="EMBL/GenBank/DDBJ databases">
        <title>FDA dAtabase for Regulatory Grade micrObial Sequences (FDA-ARGOS): Supporting development and validation of Infectious Disease Dx tests.</title>
        <authorList>
            <person name="Nelson B."/>
            <person name="Plummer A."/>
            <person name="Tallon L."/>
            <person name="Sadzewicz L."/>
            <person name="Zhao X."/>
            <person name="Boylan J."/>
            <person name="Ott S."/>
            <person name="Bowen H."/>
            <person name="Vavikolanu K."/>
            <person name="Mehta A."/>
            <person name="Aluvathingal J."/>
            <person name="Nadendla S."/>
            <person name="Myers T."/>
            <person name="Yan Y."/>
            <person name="Sichtig H."/>
        </authorList>
    </citation>
    <scope>NUCLEOTIDE SEQUENCE [LARGE SCALE GENOMIC DNA]</scope>
    <source>
        <strain evidence="1 2">FDAARGOS_899</strain>
    </source>
</reference>
<proteinExistence type="predicted"/>
<dbReference type="KEGG" id="bhg:I6G56_11720"/>
<evidence type="ECO:0000313" key="2">
    <source>
        <dbReference type="Proteomes" id="UP000594943"/>
    </source>
</evidence>
<dbReference type="RefSeq" id="WP_009917239.1">
    <property type="nucleotide sequence ID" value="NZ_CP013380.1"/>
</dbReference>